<accession>A0ABU2HAN0</accession>
<gene>
    <name evidence="2" type="ORF">RIF23_18990</name>
</gene>
<reference evidence="3" key="1">
    <citation type="submission" date="2023-07" db="EMBL/GenBank/DDBJ databases">
        <title>Novel species in the genus Lipingzhangella isolated from Sambhar Salt Lake.</title>
        <authorList>
            <person name="Jiya N."/>
            <person name="Kajale S."/>
            <person name="Sharma A."/>
        </authorList>
    </citation>
    <scope>NUCLEOTIDE SEQUENCE [LARGE SCALE GENOMIC DNA]</scope>
    <source>
        <strain evidence="3">LS1_29</strain>
    </source>
</reference>
<dbReference type="InterPro" id="IPR001853">
    <property type="entry name" value="DSBA-like_thioredoxin_dom"/>
</dbReference>
<dbReference type="EMBL" id="JAVLVT010000010">
    <property type="protein sequence ID" value="MDS1272378.1"/>
    <property type="molecule type" value="Genomic_DNA"/>
</dbReference>
<dbReference type="RefSeq" id="WP_310913945.1">
    <property type="nucleotide sequence ID" value="NZ_JAVLVT010000010.1"/>
</dbReference>
<protein>
    <submittedName>
        <fullName evidence="2">DsbA family oxidoreductase</fullName>
    </submittedName>
</protein>
<dbReference type="PANTHER" id="PTHR13887:SF41">
    <property type="entry name" value="THIOREDOXIN SUPERFAMILY PROTEIN"/>
    <property type="match status" value="1"/>
</dbReference>
<keyword evidence="3" id="KW-1185">Reference proteome</keyword>
<sequence length="226" mass="25062">MDSQATTTQRTEQITVDVWFDVVCPWCLLGKRRFEAALSHFEHGDAVAVRWRSFELDPESPGRGELTIPQRMQRDLGLTPAQAEEKLRVLTELAAEAGLDYRLTEARPSNSFDAHRLMHYAESVGRGEEMRERLSIAYATESAIVSESSVLVQLATEAGLDDAATRHVLAGGDFSQQVRADEAQARQLGVTGVPTFVFAQRYALSGAQPVETFHRALTQVWQEATA</sequence>
<proteinExistence type="predicted"/>
<evidence type="ECO:0000313" key="2">
    <source>
        <dbReference type="EMBL" id="MDS1272378.1"/>
    </source>
</evidence>
<dbReference type="SUPFAM" id="SSF52833">
    <property type="entry name" value="Thioredoxin-like"/>
    <property type="match status" value="1"/>
</dbReference>
<name>A0ABU2HAN0_9ACTN</name>
<comment type="caution">
    <text evidence="2">The sequence shown here is derived from an EMBL/GenBank/DDBJ whole genome shotgun (WGS) entry which is preliminary data.</text>
</comment>
<dbReference type="InterPro" id="IPR036249">
    <property type="entry name" value="Thioredoxin-like_sf"/>
</dbReference>
<evidence type="ECO:0000259" key="1">
    <source>
        <dbReference type="Pfam" id="PF01323"/>
    </source>
</evidence>
<evidence type="ECO:0000313" key="3">
    <source>
        <dbReference type="Proteomes" id="UP001250214"/>
    </source>
</evidence>
<dbReference type="Proteomes" id="UP001250214">
    <property type="component" value="Unassembled WGS sequence"/>
</dbReference>
<feature type="domain" description="DSBA-like thioredoxin" evidence="1">
    <location>
        <begin position="15"/>
        <end position="217"/>
    </location>
</feature>
<dbReference type="CDD" id="cd03024">
    <property type="entry name" value="DsbA_FrnE"/>
    <property type="match status" value="1"/>
</dbReference>
<organism evidence="2 3">
    <name type="scientific">Lipingzhangella rawalii</name>
    <dbReference type="NCBI Taxonomy" id="2055835"/>
    <lineage>
        <taxon>Bacteria</taxon>
        <taxon>Bacillati</taxon>
        <taxon>Actinomycetota</taxon>
        <taxon>Actinomycetes</taxon>
        <taxon>Streptosporangiales</taxon>
        <taxon>Nocardiopsidaceae</taxon>
        <taxon>Lipingzhangella</taxon>
    </lineage>
</organism>
<dbReference type="Gene3D" id="3.40.30.10">
    <property type="entry name" value="Glutaredoxin"/>
    <property type="match status" value="1"/>
</dbReference>
<dbReference type="Pfam" id="PF01323">
    <property type="entry name" value="DSBA"/>
    <property type="match status" value="1"/>
</dbReference>
<dbReference type="PANTHER" id="PTHR13887">
    <property type="entry name" value="GLUTATHIONE S-TRANSFERASE KAPPA"/>
    <property type="match status" value="1"/>
</dbReference>